<name>A0A133ULK5_9EURY</name>
<dbReference type="AlphaFoldDB" id="A0A133ULK5"/>
<comment type="caution">
    <text evidence="1">The sequence shown here is derived from an EMBL/GenBank/DDBJ whole genome shotgun (WGS) entry which is preliminary data.</text>
</comment>
<dbReference type="Proteomes" id="UP000070463">
    <property type="component" value="Unassembled WGS sequence"/>
</dbReference>
<evidence type="ECO:0008006" key="3">
    <source>
        <dbReference type="Google" id="ProtNLM"/>
    </source>
</evidence>
<gene>
    <name evidence="1" type="ORF">AKJ37_07140</name>
</gene>
<accession>A0A133ULK5</accession>
<reference evidence="1 2" key="1">
    <citation type="journal article" date="2016" name="Sci. Rep.">
        <title>Metabolic traits of an uncultured archaeal lineage -MSBL1- from brine pools of the Red Sea.</title>
        <authorList>
            <person name="Mwirichia R."/>
            <person name="Alam I."/>
            <person name="Rashid M."/>
            <person name="Vinu M."/>
            <person name="Ba-Alawi W."/>
            <person name="Anthony Kamau A."/>
            <person name="Kamanda Ngugi D."/>
            <person name="Goker M."/>
            <person name="Klenk H.P."/>
            <person name="Bajic V."/>
            <person name="Stingl U."/>
        </authorList>
    </citation>
    <scope>NUCLEOTIDE SEQUENCE [LARGE SCALE GENOMIC DNA]</scope>
    <source>
        <strain evidence="1">SCGC-AAA259I09</strain>
    </source>
</reference>
<protein>
    <recommendedName>
        <fullName evidence="3">Transposase IS204/IS1001/IS1096/IS1165 zinc-finger domain-containing protein</fullName>
    </recommendedName>
</protein>
<feature type="non-terminal residue" evidence="1">
    <location>
        <position position="82"/>
    </location>
</feature>
<evidence type="ECO:0000313" key="1">
    <source>
        <dbReference type="EMBL" id="KXA94990.1"/>
    </source>
</evidence>
<organism evidence="1 2">
    <name type="scientific">candidate division MSBL1 archaeon SCGC-AAA259I09</name>
    <dbReference type="NCBI Taxonomy" id="1698267"/>
    <lineage>
        <taxon>Archaea</taxon>
        <taxon>Methanobacteriati</taxon>
        <taxon>Methanobacteriota</taxon>
        <taxon>candidate division MSBL1</taxon>
    </lineage>
</organism>
<sequence>MRNPKPKLRNRLAPDLLELTESIREYGGEYFNNPKPCPVCGSEELGKHDVDDRLFCRLIVNGEFEDVWVKVRRFYCKKCGKV</sequence>
<keyword evidence="2" id="KW-1185">Reference proteome</keyword>
<evidence type="ECO:0000313" key="2">
    <source>
        <dbReference type="Proteomes" id="UP000070463"/>
    </source>
</evidence>
<proteinExistence type="predicted"/>
<dbReference type="EMBL" id="LHXR01000157">
    <property type="protein sequence ID" value="KXA94990.1"/>
    <property type="molecule type" value="Genomic_DNA"/>
</dbReference>